<dbReference type="OrthoDB" id="9806756at2"/>
<keyword evidence="5 12" id="KW-0963">Cytoplasm</keyword>
<dbReference type="GO" id="GO:0006094">
    <property type="term" value="P:gluconeogenesis"/>
    <property type="evidence" value="ECO:0007669"/>
    <property type="project" value="UniProtKB-UniRule"/>
</dbReference>
<comment type="caution">
    <text evidence="12">Lacks conserved residue(s) required for the propagation of feature annotation.</text>
</comment>
<keyword evidence="6 12" id="KW-0479">Metal-binding</keyword>
<dbReference type="HAMAP" id="MF_01855">
    <property type="entry name" value="FBPase_class1"/>
    <property type="match status" value="1"/>
</dbReference>
<evidence type="ECO:0000256" key="5">
    <source>
        <dbReference type="ARBA" id="ARBA00022490"/>
    </source>
</evidence>
<evidence type="ECO:0000313" key="17">
    <source>
        <dbReference type="Proteomes" id="UP000280881"/>
    </source>
</evidence>
<dbReference type="PIRSF" id="PIRSF500210">
    <property type="entry name" value="FBPtase"/>
    <property type="match status" value="1"/>
</dbReference>
<evidence type="ECO:0000256" key="4">
    <source>
        <dbReference type="ARBA" id="ARBA00013093"/>
    </source>
</evidence>
<dbReference type="GO" id="GO:0042132">
    <property type="term" value="F:fructose 1,6-bisphosphate 1-phosphatase activity"/>
    <property type="evidence" value="ECO:0007669"/>
    <property type="project" value="UniProtKB-UniRule"/>
</dbReference>
<dbReference type="InterPro" id="IPR028343">
    <property type="entry name" value="FBPtase"/>
</dbReference>
<dbReference type="Gene3D" id="3.30.540.10">
    <property type="entry name" value="Fructose-1,6-Bisphosphatase, subunit A, domain 1"/>
    <property type="match status" value="1"/>
</dbReference>
<gene>
    <name evidence="12" type="primary">fbp</name>
    <name evidence="16" type="ORF">C7457_1065</name>
</gene>
<dbReference type="PIRSF" id="PIRSF000904">
    <property type="entry name" value="FBPtase_SBPase"/>
    <property type="match status" value="1"/>
</dbReference>
<dbReference type="PRINTS" id="PR00115">
    <property type="entry name" value="F16BPHPHTASE"/>
</dbReference>
<dbReference type="GO" id="GO:0006000">
    <property type="term" value="P:fructose metabolic process"/>
    <property type="evidence" value="ECO:0007669"/>
    <property type="project" value="TreeGrafter"/>
</dbReference>
<dbReference type="InterPro" id="IPR033391">
    <property type="entry name" value="FBPase_N"/>
</dbReference>
<protein>
    <recommendedName>
        <fullName evidence="10 12">Fructose-1,6-bisphosphatase class 1</fullName>
        <shortName evidence="12">FBPase class 1</shortName>
        <ecNumber evidence="4 12">3.1.3.11</ecNumber>
    </recommendedName>
    <alternativeName>
        <fullName evidence="11 12">D-fructose-1,6-bisphosphate 1-phosphohydrolase class 1</fullName>
    </alternativeName>
</protein>
<feature type="binding site" evidence="12">
    <location>
        <position position="108"/>
    </location>
    <ligand>
        <name>Mg(2+)</name>
        <dbReference type="ChEBI" id="CHEBI:18420"/>
        <label>1</label>
    </ligand>
</feature>
<dbReference type="InterPro" id="IPR000146">
    <property type="entry name" value="FBPase_class-1"/>
</dbReference>
<feature type="domain" description="Fructose-1-6-bisphosphatase class 1 C-terminal" evidence="15">
    <location>
        <begin position="183"/>
        <end position="307"/>
    </location>
</feature>
<name>A0A420W6C5_9BACT</name>
<evidence type="ECO:0000256" key="3">
    <source>
        <dbReference type="ARBA" id="ARBA00010941"/>
    </source>
</evidence>
<feature type="binding site" evidence="12">
    <location>
        <position position="111"/>
    </location>
    <ligand>
        <name>Mg(2+)</name>
        <dbReference type="ChEBI" id="CHEBI:18420"/>
        <label>2</label>
    </ligand>
</feature>
<evidence type="ECO:0000256" key="11">
    <source>
        <dbReference type="ARBA" id="ARBA00081210"/>
    </source>
</evidence>
<keyword evidence="17" id="KW-1185">Reference proteome</keyword>
<evidence type="ECO:0000256" key="1">
    <source>
        <dbReference type="ARBA" id="ARBA00001273"/>
    </source>
</evidence>
<dbReference type="CDD" id="cd00354">
    <property type="entry name" value="FBPase"/>
    <property type="match status" value="1"/>
</dbReference>
<dbReference type="Pfam" id="PF00316">
    <property type="entry name" value="FBPase"/>
    <property type="match status" value="1"/>
</dbReference>
<feature type="binding site" evidence="12">
    <location>
        <position position="108"/>
    </location>
    <ligand>
        <name>Mg(2+)</name>
        <dbReference type="ChEBI" id="CHEBI:18420"/>
        <label>2</label>
    </ligand>
</feature>
<evidence type="ECO:0000259" key="15">
    <source>
        <dbReference type="Pfam" id="PF18913"/>
    </source>
</evidence>
<dbReference type="SUPFAM" id="SSF56655">
    <property type="entry name" value="Carbohydrate phosphatase"/>
    <property type="match status" value="1"/>
</dbReference>
<evidence type="ECO:0000256" key="12">
    <source>
        <dbReference type="HAMAP-Rule" id="MF_01855"/>
    </source>
</evidence>
<dbReference type="FunFam" id="3.30.540.10:FF:000002">
    <property type="entry name" value="Fructose-1,6-bisphosphatase class 1"/>
    <property type="match status" value="1"/>
</dbReference>
<dbReference type="PROSITE" id="PS00124">
    <property type="entry name" value="FBPASE"/>
    <property type="match status" value="1"/>
</dbReference>
<evidence type="ECO:0000256" key="2">
    <source>
        <dbReference type="ARBA" id="ARBA00005215"/>
    </source>
</evidence>
<dbReference type="PANTHER" id="PTHR11556">
    <property type="entry name" value="FRUCTOSE-1,6-BISPHOSPHATASE-RELATED"/>
    <property type="match status" value="1"/>
</dbReference>
<feature type="binding site" evidence="12">
    <location>
        <position position="90"/>
    </location>
    <ligand>
        <name>Mg(2+)</name>
        <dbReference type="ChEBI" id="CHEBI:18420"/>
        <label>1</label>
    </ligand>
</feature>
<dbReference type="EC" id="3.1.3.11" evidence="4 12"/>
<comment type="subunit">
    <text evidence="12">Homotetramer.</text>
</comment>
<feature type="binding site" evidence="12">
    <location>
        <position position="110"/>
    </location>
    <ligand>
        <name>Mg(2+)</name>
        <dbReference type="ChEBI" id="CHEBI:18420"/>
        <label>1</label>
    </ligand>
</feature>
<feature type="binding site" evidence="12">
    <location>
        <position position="221"/>
    </location>
    <ligand>
        <name>substrate</name>
    </ligand>
</feature>
<dbReference type="GO" id="GO:0000287">
    <property type="term" value="F:magnesium ion binding"/>
    <property type="evidence" value="ECO:0007669"/>
    <property type="project" value="UniProtKB-UniRule"/>
</dbReference>
<dbReference type="EMBL" id="RBIE01000002">
    <property type="protein sequence ID" value="RKQ61626.1"/>
    <property type="molecule type" value="Genomic_DNA"/>
</dbReference>
<dbReference type="RefSeq" id="WP_121170804.1">
    <property type="nucleotide sequence ID" value="NZ_RBIE01000002.1"/>
</dbReference>
<evidence type="ECO:0000259" key="14">
    <source>
        <dbReference type="Pfam" id="PF00316"/>
    </source>
</evidence>
<feature type="binding site" evidence="12">
    <location>
        <position position="257"/>
    </location>
    <ligand>
        <name>Mg(2+)</name>
        <dbReference type="ChEBI" id="CHEBI:18420"/>
        <label>2</label>
    </ligand>
</feature>
<dbReference type="Pfam" id="PF18913">
    <property type="entry name" value="FBPase_C"/>
    <property type="match status" value="1"/>
</dbReference>
<dbReference type="GO" id="GO:0006002">
    <property type="term" value="P:fructose 6-phosphate metabolic process"/>
    <property type="evidence" value="ECO:0007669"/>
    <property type="project" value="TreeGrafter"/>
</dbReference>
<dbReference type="GO" id="GO:0005986">
    <property type="term" value="P:sucrose biosynthetic process"/>
    <property type="evidence" value="ECO:0007669"/>
    <property type="project" value="TreeGrafter"/>
</dbReference>
<dbReference type="PANTHER" id="PTHR11556:SF35">
    <property type="entry name" value="SEDOHEPTULOSE-1,7-BISPHOSPHATASE, CHLOROPLASTIC"/>
    <property type="match status" value="1"/>
</dbReference>
<proteinExistence type="inferred from homology"/>
<dbReference type="NCBIfam" id="NF006779">
    <property type="entry name" value="PRK09293.1-3"/>
    <property type="match status" value="1"/>
</dbReference>
<feature type="binding site" evidence="12">
    <location>
        <begin position="111"/>
        <end position="114"/>
    </location>
    <ligand>
        <name>substrate</name>
    </ligand>
</feature>
<comment type="subcellular location">
    <subcellularLocation>
        <location evidence="12">Cytoplasm</location>
    </subcellularLocation>
</comment>
<dbReference type="NCBIfam" id="NF006778">
    <property type="entry name" value="PRK09293.1-1"/>
    <property type="match status" value="1"/>
</dbReference>
<evidence type="ECO:0000256" key="9">
    <source>
        <dbReference type="ARBA" id="ARBA00023277"/>
    </source>
</evidence>
<dbReference type="AlphaFoldDB" id="A0A420W6C5"/>
<evidence type="ECO:0000256" key="10">
    <source>
        <dbReference type="ARBA" id="ARBA00072069"/>
    </source>
</evidence>
<sequence>MAVPLSVYLFQKKEEMEWLDDELILLLNEIATATKEIAGKVRKAGLLGVLGSAGKVNVQGEEVQKLDELANEILIESLKNCGKACQITSEEVEDCLIVSEKGYAVAFDPLDGSSNIDVNVSIGTIFSIQKDSIMKPGREQVAAGYVIYGPSTMLVMSLGRGVVAFTLDPESGNYLLSHPEVKMPEKGKIYSINEANRNKWTNEGLRRFVDSLKEEKYTLRYVGSMVADVHRTLFKGGIFIYPADKKNTSGKLRLLYEANPMAFLIEQAGGMASTGEKPILEVVPKELHQRVPVILGSKWEVEKCLEFIGQE</sequence>
<feature type="binding site" evidence="12">
    <location>
        <position position="251"/>
    </location>
    <ligand>
        <name>substrate</name>
    </ligand>
</feature>
<evidence type="ECO:0000256" key="6">
    <source>
        <dbReference type="ARBA" id="ARBA00022723"/>
    </source>
</evidence>
<dbReference type="GO" id="GO:0005737">
    <property type="term" value="C:cytoplasm"/>
    <property type="evidence" value="ECO:0007669"/>
    <property type="project" value="UniProtKB-SubCell"/>
</dbReference>
<comment type="cofactor">
    <cofactor evidence="12">
        <name>Mg(2+)</name>
        <dbReference type="ChEBI" id="CHEBI:18420"/>
    </cofactor>
    <text evidence="12">Binds 2 magnesium ions per subunit.</text>
</comment>
<dbReference type="GO" id="GO:0030388">
    <property type="term" value="P:fructose 1,6-bisphosphate metabolic process"/>
    <property type="evidence" value="ECO:0007669"/>
    <property type="project" value="TreeGrafter"/>
</dbReference>
<dbReference type="Gene3D" id="3.40.190.80">
    <property type="match status" value="1"/>
</dbReference>
<evidence type="ECO:0000313" key="16">
    <source>
        <dbReference type="EMBL" id="RKQ61626.1"/>
    </source>
</evidence>
<comment type="catalytic activity">
    <reaction evidence="1 12">
        <text>beta-D-fructose 1,6-bisphosphate + H2O = beta-D-fructose 6-phosphate + phosphate</text>
        <dbReference type="Rhea" id="RHEA:11064"/>
        <dbReference type="ChEBI" id="CHEBI:15377"/>
        <dbReference type="ChEBI" id="CHEBI:32966"/>
        <dbReference type="ChEBI" id="CHEBI:43474"/>
        <dbReference type="ChEBI" id="CHEBI:57634"/>
        <dbReference type="EC" id="3.1.3.11"/>
    </reaction>
</comment>
<keyword evidence="7 12" id="KW-0378">Hydrolase</keyword>
<dbReference type="Proteomes" id="UP000280881">
    <property type="component" value="Unassembled WGS sequence"/>
</dbReference>
<dbReference type="InterPro" id="IPR044015">
    <property type="entry name" value="FBPase_C_dom"/>
</dbReference>
<comment type="similarity">
    <text evidence="3 12 13">Belongs to the FBPase class 1 family.</text>
</comment>
<reference evidence="16 17" key="1">
    <citation type="submission" date="2018-10" db="EMBL/GenBank/DDBJ databases">
        <title>Genomic Encyclopedia of Type Strains, Phase IV (KMG-IV): sequencing the most valuable type-strain genomes for metagenomic binning, comparative biology and taxonomic classification.</title>
        <authorList>
            <person name="Goeker M."/>
        </authorList>
    </citation>
    <scope>NUCLEOTIDE SEQUENCE [LARGE SCALE GENOMIC DNA]</scope>
    <source>
        <strain evidence="16 17">DSM 15521</strain>
    </source>
</reference>
<feature type="domain" description="Fructose-1-6-bisphosphatase class I N-terminal" evidence="14">
    <location>
        <begin position="8"/>
        <end position="179"/>
    </location>
</feature>
<evidence type="ECO:0000256" key="8">
    <source>
        <dbReference type="ARBA" id="ARBA00022842"/>
    </source>
</evidence>
<organism evidence="16 17">
    <name type="scientific">Thermovibrio guaymasensis</name>
    <dbReference type="NCBI Taxonomy" id="240167"/>
    <lineage>
        <taxon>Bacteria</taxon>
        <taxon>Pseudomonadati</taxon>
        <taxon>Aquificota</taxon>
        <taxon>Aquificia</taxon>
        <taxon>Desulfurobacteriales</taxon>
        <taxon>Desulfurobacteriaceae</taxon>
        <taxon>Thermovibrio</taxon>
    </lineage>
</organism>
<dbReference type="InterPro" id="IPR020548">
    <property type="entry name" value="Fructose_bisphosphatase_AS"/>
</dbReference>
<comment type="pathway">
    <text evidence="2">Carbohydrate biosynthesis; Calvin cycle.</text>
</comment>
<comment type="caution">
    <text evidence="16">The sequence shown here is derived from an EMBL/GenBank/DDBJ whole genome shotgun (WGS) entry which is preliminary data.</text>
</comment>
<dbReference type="FunFam" id="3.40.190.80:FF:000001">
    <property type="entry name" value="Fructose-1,6-bisphosphatase class 1"/>
    <property type="match status" value="1"/>
</dbReference>
<keyword evidence="8 12" id="KW-0460">Magnesium</keyword>
<accession>A0A420W6C5</accession>
<evidence type="ECO:0000256" key="13">
    <source>
        <dbReference type="RuleBase" id="RU000508"/>
    </source>
</evidence>
<evidence type="ECO:0000256" key="7">
    <source>
        <dbReference type="ARBA" id="ARBA00022801"/>
    </source>
</evidence>
<feature type="binding site" evidence="12">
    <location>
        <position position="193"/>
    </location>
    <ligand>
        <name>substrate</name>
    </ligand>
</feature>
<keyword evidence="9 12" id="KW-0119">Carbohydrate metabolism</keyword>